<reference evidence="1" key="1">
    <citation type="journal article" date="2013" name="Environ. Microbiol.">
        <title>Microbiota from the distal guts of lean and obese adolescents exhibit partial functional redundancy besides clear differences in community structure.</title>
        <authorList>
            <person name="Ferrer M."/>
            <person name="Ruiz A."/>
            <person name="Lanza F."/>
            <person name="Haange S.B."/>
            <person name="Oberbach A."/>
            <person name="Till H."/>
            <person name="Bargiela R."/>
            <person name="Campoy C."/>
            <person name="Segura M.T."/>
            <person name="Richter M."/>
            <person name="von Bergen M."/>
            <person name="Seifert J."/>
            <person name="Suarez A."/>
        </authorList>
    </citation>
    <scope>NUCLEOTIDE SEQUENCE</scope>
</reference>
<evidence type="ECO:0000313" key="1">
    <source>
        <dbReference type="EMBL" id="EKC62194.1"/>
    </source>
</evidence>
<protein>
    <submittedName>
        <fullName evidence="1">Uncharacterized protein</fullName>
    </submittedName>
</protein>
<accession>K1T3M9</accession>
<gene>
    <name evidence="1" type="ORF">LEA_11974</name>
</gene>
<comment type="caution">
    <text evidence="1">The sequence shown here is derived from an EMBL/GenBank/DDBJ whole genome shotgun (WGS) entry which is preliminary data.</text>
</comment>
<dbReference type="AlphaFoldDB" id="K1T3M9"/>
<name>K1T3M9_9ZZZZ</name>
<feature type="non-terminal residue" evidence="1">
    <location>
        <position position="27"/>
    </location>
</feature>
<dbReference type="EMBL" id="AJWY01008087">
    <property type="protein sequence ID" value="EKC62194.1"/>
    <property type="molecule type" value="Genomic_DNA"/>
</dbReference>
<organism evidence="1">
    <name type="scientific">human gut metagenome</name>
    <dbReference type="NCBI Taxonomy" id="408170"/>
    <lineage>
        <taxon>unclassified sequences</taxon>
        <taxon>metagenomes</taxon>
        <taxon>organismal metagenomes</taxon>
    </lineage>
</organism>
<sequence>MRCCIYKERAIVSERIKIAMGGDPTNP</sequence>
<proteinExistence type="predicted"/>